<dbReference type="GeneID" id="64573362"/>
<evidence type="ECO:0000256" key="4">
    <source>
        <dbReference type="ARBA" id="ARBA00023163"/>
    </source>
</evidence>
<proteinExistence type="predicted"/>
<feature type="compositionally biased region" description="Basic residues" evidence="6">
    <location>
        <begin position="51"/>
        <end position="61"/>
    </location>
</feature>
<evidence type="ECO:0000256" key="6">
    <source>
        <dbReference type="SAM" id="MobiDB-lite"/>
    </source>
</evidence>
<reference evidence="8" key="1">
    <citation type="submission" date="2020-10" db="EMBL/GenBank/DDBJ databases">
        <authorList>
            <person name="Palmer J.M."/>
        </authorList>
    </citation>
    <scope>NUCLEOTIDE SEQUENCE</scope>
    <source>
        <strain evidence="8">UCD 2041</strain>
    </source>
</reference>
<feature type="compositionally biased region" description="Basic and acidic residues" evidence="6">
    <location>
        <begin position="864"/>
        <end position="874"/>
    </location>
</feature>
<dbReference type="RefSeq" id="XP_041138204.1">
    <property type="nucleotide sequence ID" value="XM_041279990.1"/>
</dbReference>
<dbReference type="OrthoDB" id="2341546at2759"/>
<dbReference type="PANTHER" id="PTHR31845:SF21">
    <property type="entry name" value="REGULATORY PROTEIN LEU3"/>
    <property type="match status" value="1"/>
</dbReference>
<keyword evidence="5" id="KW-0539">Nucleus</keyword>
<feature type="compositionally biased region" description="Polar residues" evidence="6">
    <location>
        <begin position="877"/>
        <end position="887"/>
    </location>
</feature>
<dbReference type="GO" id="GO:0000981">
    <property type="term" value="F:DNA-binding transcription factor activity, RNA polymerase II-specific"/>
    <property type="evidence" value="ECO:0007669"/>
    <property type="project" value="InterPro"/>
</dbReference>
<feature type="region of interest" description="Disordered" evidence="6">
    <location>
        <begin position="1"/>
        <end position="61"/>
    </location>
</feature>
<dbReference type="EMBL" id="CP063136">
    <property type="protein sequence ID" value="QOU21711.1"/>
    <property type="molecule type" value="Genomic_DNA"/>
</dbReference>
<dbReference type="GO" id="GO:0000976">
    <property type="term" value="F:transcription cis-regulatory region binding"/>
    <property type="evidence" value="ECO:0007669"/>
    <property type="project" value="TreeGrafter"/>
</dbReference>
<dbReference type="SMART" id="SM00066">
    <property type="entry name" value="GAL4"/>
    <property type="match status" value="1"/>
</dbReference>
<evidence type="ECO:0000256" key="1">
    <source>
        <dbReference type="ARBA" id="ARBA00004123"/>
    </source>
</evidence>
<dbReference type="Gene3D" id="4.10.240.10">
    <property type="entry name" value="Zn(2)-C6 fungal-type DNA-binding domain"/>
    <property type="match status" value="1"/>
</dbReference>
<feature type="compositionally biased region" description="Basic and acidic residues" evidence="6">
    <location>
        <begin position="30"/>
        <end position="50"/>
    </location>
</feature>
<dbReference type="Proteomes" id="UP000663131">
    <property type="component" value="Chromosome 8"/>
</dbReference>
<protein>
    <recommendedName>
        <fullName evidence="7">Zn(2)-C6 fungal-type domain-containing protein</fullName>
    </recommendedName>
</protein>
<dbReference type="SUPFAM" id="SSF57701">
    <property type="entry name" value="Zn2/Cys6 DNA-binding domain"/>
    <property type="match status" value="1"/>
</dbReference>
<keyword evidence="2" id="KW-0805">Transcription regulation</keyword>
<dbReference type="CDD" id="cd00067">
    <property type="entry name" value="GAL4"/>
    <property type="match status" value="1"/>
</dbReference>
<keyword evidence="3" id="KW-0238">DNA-binding</keyword>
<evidence type="ECO:0000256" key="3">
    <source>
        <dbReference type="ARBA" id="ARBA00023125"/>
    </source>
</evidence>
<feature type="compositionally biased region" description="Polar residues" evidence="6">
    <location>
        <begin position="1005"/>
        <end position="1015"/>
    </location>
</feature>
<feature type="compositionally biased region" description="Polar residues" evidence="6">
    <location>
        <begin position="157"/>
        <end position="168"/>
    </location>
</feature>
<feature type="domain" description="Zn(2)-C6 fungal-type" evidence="7">
    <location>
        <begin position="63"/>
        <end position="96"/>
    </location>
</feature>
<dbReference type="InterPro" id="IPR036864">
    <property type="entry name" value="Zn2-C6_fun-type_DNA-bd_sf"/>
</dbReference>
<dbReference type="PANTHER" id="PTHR31845">
    <property type="entry name" value="FINGER DOMAIN PROTEIN, PUTATIVE-RELATED"/>
    <property type="match status" value="1"/>
</dbReference>
<organism evidence="8 9">
    <name type="scientific">Dekkera bruxellensis</name>
    <name type="common">Brettanomyces custersii</name>
    <dbReference type="NCBI Taxonomy" id="5007"/>
    <lineage>
        <taxon>Eukaryota</taxon>
        <taxon>Fungi</taxon>
        <taxon>Dikarya</taxon>
        <taxon>Ascomycota</taxon>
        <taxon>Saccharomycotina</taxon>
        <taxon>Pichiomycetes</taxon>
        <taxon>Pichiales</taxon>
        <taxon>Pichiaceae</taxon>
        <taxon>Brettanomyces</taxon>
    </lineage>
</organism>
<sequence length="1052" mass="116668">MTGHTSIIEIERSGRKSNERGSRVPSEVGDDVHMEAGHNEDSSSEHDAGKAGRKRKKRPKKIACRECRQQKARCDAFDRAPGPCSRCAKRKIECVLDSDYKRTFKRVQIARMERDYELMRQRLQYLAPQAPILRPQASYFGRKPVAQMPPNLLAFNSLSPTPVGSNSMPSTPLPPTPLAQTQSPAQLPTPLPPTPLQQVQLRESMLSQLPSGQLSSGRLSGQQTQLSQVQLSQMQLNQMQLSQRMQLNRQSQLPSQQSPLSNQPSPLPQPNQRSQLPHLANRHALLNRNALPSTSSTSSTSNTLPNENTSNTSNKLQSTSNTSNTSNASNTSPNKHTLPNENASPSTSNTLPNQNTSPNKHTNQNTPPNNQNYPAASISRTLGDLTLTPGQISQLFSHFVRHYQPSLPVVDVSRGIDCIYRLCPILFWTLMATALRTFSSRTVPREKARRMYFELSPRLKSALAELSIAPITRYAPSELDEPVLNVCSVYTVQAFLLYTFWPPLTSSISADSSWYSAGIALFQAIRIGLHIPGHSADGLTTNNPRLLREQARTWAACNVVSQIIATAFGFPSVTGVQPATGVGASIDASIDASIVPTQLRQMLAVQRFESRLARALNSNPFDPLMLAGLPERYPLLRLLEAELDALQLHGADAPIDAPIDDFRLLSLLAARLHLTTYYFFDADKAPPYDLARGLLKAYDASLALIRHCTASQHRNHGFAAHLPPVYTVTIWQAACVIARLVLSSYAPLLDVARGKTAYLDAVALCQHASVIKHDLAYRASGIMRCMWGLFETLHRRRLLSPTVVVRSRMCASVFFDSLWILRRKCGMIQLHPEQKDKADREAAEAAEAAGDGENQSEENQNGENDEKQNGKNEDGENQSGENQGSGNHTREDLQNNPGGSNKDSSKKPHRRSLSESLHPESDARKIISTIPLDPQPISLSDNTDRESSTQSSPFVHRSPVDRPYQDQHRNSQDLHQNSQDLHQNSQDLHQNSQDSHQNSQDLHQNSQQTTNSRSPDTPVFSLDSWDLAKDIDSDLLFKDIDTVMNDFGFHAE</sequence>
<name>A0A871RGX8_DEKBR</name>
<dbReference type="Pfam" id="PF00172">
    <property type="entry name" value="Zn_clus"/>
    <property type="match status" value="1"/>
</dbReference>
<dbReference type="PROSITE" id="PS50048">
    <property type="entry name" value="ZN2_CY6_FUNGAL_2"/>
    <property type="match status" value="1"/>
</dbReference>
<dbReference type="CDD" id="cd12148">
    <property type="entry name" value="fungal_TF_MHR"/>
    <property type="match status" value="1"/>
</dbReference>
<feature type="region of interest" description="Disordered" evidence="6">
    <location>
        <begin position="835"/>
        <end position="1020"/>
    </location>
</feature>
<feature type="region of interest" description="Disordered" evidence="6">
    <location>
        <begin position="244"/>
        <end position="274"/>
    </location>
</feature>
<dbReference type="InterPro" id="IPR051089">
    <property type="entry name" value="prtT"/>
</dbReference>
<evidence type="ECO:0000256" key="5">
    <source>
        <dbReference type="ARBA" id="ARBA00023242"/>
    </source>
</evidence>
<keyword evidence="4" id="KW-0804">Transcription</keyword>
<dbReference type="GO" id="GO:0008270">
    <property type="term" value="F:zinc ion binding"/>
    <property type="evidence" value="ECO:0007669"/>
    <property type="project" value="InterPro"/>
</dbReference>
<evidence type="ECO:0000259" key="7">
    <source>
        <dbReference type="PROSITE" id="PS50048"/>
    </source>
</evidence>
<feature type="compositionally biased region" description="Low complexity" evidence="6">
    <location>
        <begin position="289"/>
        <end position="334"/>
    </location>
</feature>
<dbReference type="KEGG" id="bbrx:BRETT_001437"/>
<feature type="compositionally biased region" description="Basic and acidic residues" evidence="6">
    <location>
        <begin position="958"/>
        <end position="972"/>
    </location>
</feature>
<feature type="region of interest" description="Disordered" evidence="6">
    <location>
        <begin position="289"/>
        <end position="376"/>
    </location>
</feature>
<feature type="compositionally biased region" description="Polar residues" evidence="6">
    <location>
        <begin position="335"/>
        <end position="361"/>
    </location>
</feature>
<dbReference type="GO" id="GO:0005634">
    <property type="term" value="C:nucleus"/>
    <property type="evidence" value="ECO:0007669"/>
    <property type="project" value="UniProtKB-SubCell"/>
</dbReference>
<evidence type="ECO:0000313" key="9">
    <source>
        <dbReference type="Proteomes" id="UP000663131"/>
    </source>
</evidence>
<accession>A0A871RGX8</accession>
<gene>
    <name evidence="8" type="ORF">BRETT_001437</name>
</gene>
<feature type="compositionally biased region" description="Low complexity" evidence="6">
    <location>
        <begin position="845"/>
        <end position="862"/>
    </location>
</feature>
<feature type="compositionally biased region" description="Polar residues" evidence="6">
    <location>
        <begin position="973"/>
        <end position="987"/>
    </location>
</feature>
<feature type="compositionally biased region" description="Low complexity" evidence="6">
    <location>
        <begin position="988"/>
        <end position="1004"/>
    </location>
</feature>
<evidence type="ECO:0000313" key="8">
    <source>
        <dbReference type="EMBL" id="QOU21711.1"/>
    </source>
</evidence>
<feature type="region of interest" description="Disordered" evidence="6">
    <location>
        <begin position="157"/>
        <end position="195"/>
    </location>
</feature>
<feature type="compositionally biased region" description="Low complexity" evidence="6">
    <location>
        <begin position="362"/>
        <end position="372"/>
    </location>
</feature>
<comment type="subcellular location">
    <subcellularLocation>
        <location evidence="1">Nucleus</location>
    </subcellularLocation>
</comment>
<evidence type="ECO:0000256" key="2">
    <source>
        <dbReference type="ARBA" id="ARBA00023015"/>
    </source>
</evidence>
<dbReference type="AlphaFoldDB" id="A0A871RGX8"/>
<dbReference type="PROSITE" id="PS00463">
    <property type="entry name" value="ZN2_CY6_FUNGAL_1"/>
    <property type="match status" value="1"/>
</dbReference>
<dbReference type="InterPro" id="IPR001138">
    <property type="entry name" value="Zn2Cys6_DnaBD"/>
</dbReference>
<feature type="compositionally biased region" description="Basic and acidic residues" evidence="6">
    <location>
        <begin position="9"/>
        <end position="22"/>
    </location>
</feature>
<reference evidence="8" key="2">
    <citation type="journal article" name="BMC Genomics">
        <title>New genome assemblies reveal patterns of domestication and adaptation across Brettanomyces (Dekkera) species.</title>
        <authorList>
            <person name="Roach M.J."/>
            <person name="Borneman A.R."/>
        </authorList>
    </citation>
    <scope>NUCLEOTIDE SEQUENCE</scope>
    <source>
        <strain evidence="8">UCD 2041</strain>
    </source>
</reference>